<evidence type="ECO:0000313" key="11">
    <source>
        <dbReference type="Proteomes" id="UP000593567"/>
    </source>
</evidence>
<evidence type="ECO:0000313" key="10">
    <source>
        <dbReference type="EMBL" id="KAF6020798.1"/>
    </source>
</evidence>
<dbReference type="SMART" id="SM00326">
    <property type="entry name" value="SH3"/>
    <property type="match status" value="1"/>
</dbReference>
<dbReference type="InterPro" id="IPR002014">
    <property type="entry name" value="VHS_dom"/>
</dbReference>
<feature type="region of interest" description="Disordered" evidence="7">
    <location>
        <begin position="506"/>
        <end position="526"/>
    </location>
</feature>
<dbReference type="PANTHER" id="PTHR45929:SF3">
    <property type="entry name" value="JAK PATHWAY SIGNAL TRANSDUCTION ADAPTOR MOLECULE"/>
    <property type="match status" value="1"/>
</dbReference>
<dbReference type="EMBL" id="VXIV02003145">
    <property type="protein sequence ID" value="KAF6020798.1"/>
    <property type="molecule type" value="Genomic_DNA"/>
</dbReference>
<comment type="caution">
    <text evidence="10">The sequence shown here is derived from an EMBL/GenBank/DDBJ whole genome shotgun (WGS) entry which is preliminary data.</text>
</comment>
<dbReference type="FunFam" id="2.30.30.40:FF:000072">
    <property type="entry name" value="Unconventional Myosin IB"/>
    <property type="match status" value="1"/>
</dbReference>
<dbReference type="CDD" id="cd21388">
    <property type="entry name" value="GAT_STAM"/>
    <property type="match status" value="1"/>
</dbReference>
<evidence type="ECO:0000256" key="5">
    <source>
        <dbReference type="PROSITE-ProRule" id="PRU00192"/>
    </source>
</evidence>
<keyword evidence="11" id="KW-1185">Reference proteome</keyword>
<dbReference type="InterPro" id="IPR036028">
    <property type="entry name" value="SH3-like_dom_sf"/>
</dbReference>
<feature type="domain" description="VHS" evidence="9">
    <location>
        <begin position="11"/>
        <end position="139"/>
    </location>
</feature>
<organism evidence="10 11">
    <name type="scientific">Bugula neritina</name>
    <name type="common">Brown bryozoan</name>
    <name type="synonym">Sertularia neritina</name>
    <dbReference type="NCBI Taxonomy" id="10212"/>
    <lineage>
        <taxon>Eukaryota</taxon>
        <taxon>Metazoa</taxon>
        <taxon>Spiralia</taxon>
        <taxon>Lophotrochozoa</taxon>
        <taxon>Bryozoa</taxon>
        <taxon>Gymnolaemata</taxon>
        <taxon>Cheilostomatida</taxon>
        <taxon>Flustrina</taxon>
        <taxon>Buguloidea</taxon>
        <taxon>Bugulidae</taxon>
        <taxon>Bugula</taxon>
    </lineage>
</organism>
<dbReference type="PROSITE" id="PS50002">
    <property type="entry name" value="SH3"/>
    <property type="match status" value="1"/>
</dbReference>
<evidence type="ECO:0000256" key="4">
    <source>
        <dbReference type="ARBA" id="ARBA00022753"/>
    </source>
</evidence>
<evidence type="ECO:0000256" key="6">
    <source>
        <dbReference type="SAM" id="Coils"/>
    </source>
</evidence>
<gene>
    <name evidence="10" type="ORF">EB796_020899</name>
</gene>
<dbReference type="PANTHER" id="PTHR45929">
    <property type="entry name" value="JAK PATHWAY SIGNAL TRANSDUCTION ADAPTOR MOLECULE"/>
    <property type="match status" value="1"/>
</dbReference>
<protein>
    <submittedName>
        <fullName evidence="10">STAM</fullName>
    </submittedName>
</protein>
<dbReference type="Pfam" id="PF00790">
    <property type="entry name" value="VHS"/>
    <property type="match status" value="1"/>
</dbReference>
<evidence type="ECO:0000256" key="7">
    <source>
        <dbReference type="SAM" id="MobiDB-lite"/>
    </source>
</evidence>
<feature type="coiled-coil region" evidence="6">
    <location>
        <begin position="347"/>
        <end position="381"/>
    </location>
</feature>
<feature type="domain" description="SH3" evidence="8">
    <location>
        <begin position="213"/>
        <end position="272"/>
    </location>
</feature>
<evidence type="ECO:0000259" key="9">
    <source>
        <dbReference type="PROSITE" id="PS50179"/>
    </source>
</evidence>
<dbReference type="GO" id="GO:0043328">
    <property type="term" value="P:protein transport to vacuole involved in ubiquitin-dependent protein catabolic process via the multivesicular body sorting pathway"/>
    <property type="evidence" value="ECO:0007669"/>
    <property type="project" value="TreeGrafter"/>
</dbReference>
<dbReference type="InterPro" id="IPR008942">
    <property type="entry name" value="ENTH_VHS"/>
</dbReference>
<dbReference type="Pfam" id="PF00018">
    <property type="entry name" value="SH3_1"/>
    <property type="match status" value="1"/>
</dbReference>
<evidence type="ECO:0000259" key="8">
    <source>
        <dbReference type="PROSITE" id="PS50002"/>
    </source>
</evidence>
<evidence type="ECO:0000256" key="1">
    <source>
        <dbReference type="ARBA" id="ARBA00004177"/>
    </source>
</evidence>
<dbReference type="InterPro" id="IPR050670">
    <property type="entry name" value="STAM"/>
</dbReference>
<dbReference type="GO" id="GO:0033565">
    <property type="term" value="C:ESCRT-0 complex"/>
    <property type="evidence" value="ECO:0007669"/>
    <property type="project" value="TreeGrafter"/>
</dbReference>
<sequence>MSDCDQIVEKATPDSSGEANWASIIEINDKAGQSSSNAKDYLKSVMKRLGHSSKNVQMHTITLLDSCVLNCGSIFHKEVATPDFVQGARSFLEKASPDAADKFKEHLQKWSENEFKTDSKLSVIPTFYQALRSEGAYFGMGKSSTKATSSSSSASGFNSAESDLAAAIALSLKETAQSKAQTSSIYPQMSNLSSQPANSTISSNNYSSSSSQPSGRQVRALYDFEAVEENELTFKTGDLITVLDDSDPNWWKGSTWRGEGLFPVNFVTTDLTPETAPESAGANGKKTVQFNEEAQVEHFDPDSVQIDEEVIDQALDQIQNSDPTGLTEDFPDMLHLEEECKVMGPLIDQELEQIDAAHNDLMNLNQKLADAFQLYTRLMQEGASAAQYAPVAPSGYAAPQMTSTMPTGRLPSQQQTLPIGVGAGAPNPYSSYNPYLELSQQPQTYYNPNTYNHQSQPMMSTSGGQEQLPNYIQATTLQQYQMSGASMNSLQNIPSVIDPNMESMSLGYTPGNQPSYHHQMPPQHLS</sequence>
<dbReference type="SUPFAM" id="SSF50044">
    <property type="entry name" value="SH3-domain"/>
    <property type="match status" value="1"/>
</dbReference>
<dbReference type="AlphaFoldDB" id="A0A7J7J5T5"/>
<dbReference type="PROSITE" id="PS50179">
    <property type="entry name" value="VHS"/>
    <property type="match status" value="1"/>
</dbReference>
<dbReference type="Proteomes" id="UP000593567">
    <property type="component" value="Unassembled WGS sequence"/>
</dbReference>
<keyword evidence="6" id="KW-0175">Coiled coil</keyword>
<dbReference type="Gene3D" id="1.25.40.90">
    <property type="match status" value="1"/>
</dbReference>
<keyword evidence="3 5" id="KW-0728">SH3 domain</keyword>
<accession>A0A7J7J5T5</accession>
<comment type="similarity">
    <text evidence="2">Belongs to the STAM family.</text>
</comment>
<dbReference type="GO" id="GO:0043130">
    <property type="term" value="F:ubiquitin binding"/>
    <property type="evidence" value="ECO:0007669"/>
    <property type="project" value="InterPro"/>
</dbReference>
<evidence type="ECO:0000256" key="2">
    <source>
        <dbReference type="ARBA" id="ARBA00009666"/>
    </source>
</evidence>
<dbReference type="Gene3D" id="1.20.5.1940">
    <property type="match status" value="1"/>
</dbReference>
<dbReference type="CDD" id="cd11820">
    <property type="entry name" value="SH3_STAM"/>
    <property type="match status" value="1"/>
</dbReference>
<evidence type="ECO:0000256" key="3">
    <source>
        <dbReference type="ARBA" id="ARBA00022443"/>
    </source>
</evidence>
<feature type="region of interest" description="Disordered" evidence="7">
    <location>
        <begin position="187"/>
        <end position="214"/>
    </location>
</feature>
<feature type="compositionally biased region" description="Polar residues" evidence="7">
    <location>
        <begin position="187"/>
        <end position="197"/>
    </location>
</feature>
<dbReference type="PRINTS" id="PR00452">
    <property type="entry name" value="SH3DOMAIN"/>
</dbReference>
<dbReference type="SUPFAM" id="SSF48464">
    <property type="entry name" value="ENTH/VHS domain"/>
    <property type="match status" value="1"/>
</dbReference>
<reference evidence="10" key="1">
    <citation type="submission" date="2020-06" db="EMBL/GenBank/DDBJ databases">
        <title>Draft genome of Bugula neritina, a colonial animal packing powerful symbionts and potential medicines.</title>
        <authorList>
            <person name="Rayko M."/>
        </authorList>
    </citation>
    <scope>NUCLEOTIDE SEQUENCE [LARGE SCALE GENOMIC DNA]</scope>
    <source>
        <strain evidence="10">Kwan_BN1</strain>
    </source>
</reference>
<dbReference type="OrthoDB" id="10068368at2759"/>
<name>A0A7J7J5T5_BUGNE</name>
<dbReference type="InterPro" id="IPR001452">
    <property type="entry name" value="SH3_domain"/>
</dbReference>
<comment type="subcellular location">
    <subcellularLocation>
        <location evidence="1">Endosome</location>
    </subcellularLocation>
</comment>
<keyword evidence="4" id="KW-0967">Endosome</keyword>
<feature type="compositionally biased region" description="Low complexity" evidence="7">
    <location>
        <begin position="198"/>
        <end position="214"/>
    </location>
</feature>
<dbReference type="SMART" id="SM00288">
    <property type="entry name" value="VHS"/>
    <property type="match status" value="1"/>
</dbReference>
<dbReference type="GO" id="GO:0035091">
    <property type="term" value="F:phosphatidylinositol binding"/>
    <property type="evidence" value="ECO:0007669"/>
    <property type="project" value="InterPro"/>
</dbReference>
<dbReference type="Gene3D" id="2.30.30.40">
    <property type="entry name" value="SH3 Domains"/>
    <property type="match status" value="1"/>
</dbReference>
<proteinExistence type="inferred from homology"/>